<evidence type="ECO:0000256" key="7">
    <source>
        <dbReference type="SAM" id="SignalP"/>
    </source>
</evidence>
<accession>A0ABV1B6Y5</accession>
<dbReference type="InterPro" id="IPR005102">
    <property type="entry name" value="Carbo-bd_X2"/>
</dbReference>
<keyword evidence="3" id="KW-0119">Carbohydrate metabolism</keyword>
<feature type="domain" description="Bacterial repeat" evidence="9">
    <location>
        <begin position="360"/>
        <end position="410"/>
    </location>
</feature>
<dbReference type="EMBL" id="JBBMEK010000151">
    <property type="protein sequence ID" value="MEQ2365728.1"/>
    <property type="molecule type" value="Genomic_DNA"/>
</dbReference>
<feature type="chain" id="PRO_5047497299" evidence="7">
    <location>
        <begin position="28"/>
        <end position="1087"/>
    </location>
</feature>
<dbReference type="Pfam" id="PF03442">
    <property type="entry name" value="CBM_X2"/>
    <property type="match status" value="1"/>
</dbReference>
<keyword evidence="6" id="KW-1133">Transmembrane helix</keyword>
<keyword evidence="11" id="KW-1185">Reference proteome</keyword>
<dbReference type="InterPro" id="IPR014756">
    <property type="entry name" value="Ig_E-set"/>
</dbReference>
<feature type="transmembrane region" description="Helical" evidence="6">
    <location>
        <begin position="1059"/>
        <end position="1079"/>
    </location>
</feature>
<dbReference type="SUPFAM" id="SSF81296">
    <property type="entry name" value="E set domains"/>
    <property type="match status" value="1"/>
</dbReference>
<evidence type="ECO:0000256" key="6">
    <source>
        <dbReference type="SAM" id="Phobius"/>
    </source>
</evidence>
<evidence type="ECO:0000256" key="5">
    <source>
        <dbReference type="SAM" id="MobiDB-lite"/>
    </source>
</evidence>
<feature type="compositionally biased region" description="Basic and acidic residues" evidence="5">
    <location>
        <begin position="1026"/>
        <end position="1037"/>
    </location>
</feature>
<keyword evidence="6" id="KW-0812">Transmembrane</keyword>
<evidence type="ECO:0000256" key="1">
    <source>
        <dbReference type="ARBA" id="ARBA00022729"/>
    </source>
</evidence>
<dbReference type="Pfam" id="PF18998">
    <property type="entry name" value="Flg_new_2"/>
    <property type="match status" value="3"/>
</dbReference>
<evidence type="ECO:0000256" key="2">
    <source>
        <dbReference type="ARBA" id="ARBA00023001"/>
    </source>
</evidence>
<gene>
    <name evidence="10" type="ORF">WMO25_11560</name>
</gene>
<keyword evidence="2" id="KW-0136">Cellulose degradation</keyword>
<feature type="region of interest" description="Disordered" evidence="5">
    <location>
        <begin position="1025"/>
        <end position="1049"/>
    </location>
</feature>
<feature type="region of interest" description="Disordered" evidence="5">
    <location>
        <begin position="57"/>
        <end position="80"/>
    </location>
</feature>
<dbReference type="InterPro" id="IPR044060">
    <property type="entry name" value="Bacterial_rp_domain"/>
</dbReference>
<proteinExistence type="predicted"/>
<sequence length="1087" mass="119744">MRKKRWMSIMLVLCMILTLLPINTAYADEADTQKDANQVEEVQSDEDIVMQTEQVEEVKPDESVAMQDEQAEEAEPDEDAVMEETVKPAVRMLAPAAVSPAAVSPAASPEKIKEIELNLKPVTEITNINDFKSITYSPSDKMTLKEVIVYEGYDKVTGPIASVYNSDKAYTVMYNFEYDKNAYSLDSSYSKVKINSKYIQDWNCKFRWGCALQVCVSYPSLKDTVGVTFKPRDQWSGKISSMYVGHNLGAAYDVWLNYYNGLNQTDKSIGSNAAYDPTKDYSVCITITGKDHAVTISPDLTKDDVTINYGMIWKVAWDDDNSYTKIYVNFPREEDSEYTVKAKNAEITNEAGEPVSKAKAGTVLTVKLKDLEKGYAFEKWAVDDNSTDVEFQNVKSTTTTFVMPKGEVYISPATLRIANVYSKKLTYNGEEQTGVYLHDVYGGGSSIGTLTGHKATEAGTYTARASLNKGYIWSDGTTEDKDIVWTIDKADRDGPRQLAGAMPTKEGANDGRILATTTEMEYRKVGTTTWKDCPDEEVTGLSPGDYEVRYKDTKSYNRSIAIIYTVPIWGPKTWITWIENGTPDGIQLPKNATITITANPPEKGKEFDKWVPNASSNVKFEDEKSEVTKMTVLGGNVTVRATYKDKETPGALKYDLNVINGQGTGKYAINKTVEITANPAPEGKEFDKWVVVEDTVAVADITKPKTTLTTKGVDAWVVATYKDIGSVAVDHTLTVVNGSISGSSNPGKFKRNEEVTLYAKEFKNFDKWVVTSGSVVAILPNENTLNVTIITSDEDTTIEATCKSDASVHTHTYGAWSNDDADHWHECTDAACTDKAGSVKDKAAHIYDDDADTTCNVCGYVRTVTPPAPVHTHTYGAWSSDDADHWHECTDAACTDKAGSVKDKAAHIYDDAADTTCNVCGYIRTVTPPAITPDYKFLEGANGKWTKSSDKNLAFRANGEFSKFTGVKVDGTKIDADKYTAVSGSTIVNLKKEYLETLSVGKHTLTVAYTDGECSTEFEIKAASTTKKDTTDKENKSSKTTASKLDNAKTPKTGDNSNILLWITLLFSSGVMLMGKAFANKKRKQDR</sequence>
<evidence type="ECO:0000313" key="11">
    <source>
        <dbReference type="Proteomes" id="UP001469749"/>
    </source>
</evidence>
<dbReference type="Proteomes" id="UP001469749">
    <property type="component" value="Unassembled WGS sequence"/>
</dbReference>
<keyword evidence="6" id="KW-0472">Membrane</keyword>
<reference evidence="10 11" key="1">
    <citation type="submission" date="2024-03" db="EMBL/GenBank/DDBJ databases">
        <title>Human intestinal bacterial collection.</title>
        <authorList>
            <person name="Pauvert C."/>
            <person name="Hitch T.C.A."/>
            <person name="Clavel T."/>
        </authorList>
    </citation>
    <scope>NUCLEOTIDE SEQUENCE [LARGE SCALE GENOMIC DNA]</scope>
    <source>
        <strain evidence="10 11">CLA-AA-H190</strain>
    </source>
</reference>
<dbReference type="InterPro" id="IPR013783">
    <property type="entry name" value="Ig-like_fold"/>
</dbReference>
<feature type="domain" description="Bacterial repeat" evidence="9">
    <location>
        <begin position="590"/>
        <end position="646"/>
    </location>
</feature>
<evidence type="ECO:0000256" key="3">
    <source>
        <dbReference type="ARBA" id="ARBA00023277"/>
    </source>
</evidence>
<keyword evidence="1 7" id="KW-0732">Signal</keyword>
<evidence type="ECO:0000259" key="8">
    <source>
        <dbReference type="Pfam" id="PF03442"/>
    </source>
</evidence>
<feature type="compositionally biased region" description="Acidic residues" evidence="5">
    <location>
        <begin position="69"/>
        <end position="80"/>
    </location>
</feature>
<comment type="caution">
    <text evidence="10">The sequence shown here is derived from an EMBL/GenBank/DDBJ whole genome shotgun (WGS) entry which is preliminary data.</text>
</comment>
<evidence type="ECO:0000259" key="9">
    <source>
        <dbReference type="Pfam" id="PF18998"/>
    </source>
</evidence>
<dbReference type="Gene3D" id="2.60.40.10">
    <property type="entry name" value="Immunoglobulins"/>
    <property type="match status" value="1"/>
</dbReference>
<name>A0ABV1B6Y5_9FIRM</name>
<evidence type="ECO:0000313" key="10">
    <source>
        <dbReference type="EMBL" id="MEQ2365728.1"/>
    </source>
</evidence>
<feature type="domain" description="Bacterial repeat" evidence="9">
    <location>
        <begin position="663"/>
        <end position="724"/>
    </location>
</feature>
<dbReference type="RefSeq" id="WP_349085439.1">
    <property type="nucleotide sequence ID" value="NZ_JBBMEK010000151.1"/>
</dbReference>
<feature type="signal peptide" evidence="7">
    <location>
        <begin position="1"/>
        <end position="27"/>
    </location>
</feature>
<keyword evidence="4" id="KW-0624">Polysaccharide degradation</keyword>
<organism evidence="10 11">
    <name type="scientific">Coprococcus intestinihominis</name>
    <dbReference type="NCBI Taxonomy" id="3133154"/>
    <lineage>
        <taxon>Bacteria</taxon>
        <taxon>Bacillati</taxon>
        <taxon>Bacillota</taxon>
        <taxon>Clostridia</taxon>
        <taxon>Lachnospirales</taxon>
        <taxon>Lachnospiraceae</taxon>
        <taxon>Coprococcus</taxon>
    </lineage>
</organism>
<evidence type="ECO:0000256" key="4">
    <source>
        <dbReference type="ARBA" id="ARBA00023326"/>
    </source>
</evidence>
<feature type="domain" description="Carbohydrate binding X2" evidence="8">
    <location>
        <begin position="946"/>
        <end position="1015"/>
    </location>
</feature>
<protein>
    <submittedName>
        <fullName evidence="10">X2-like carbohydrate binding domain-containing protein</fullName>
    </submittedName>
</protein>